<dbReference type="EMBL" id="JAKJXP020000027">
    <property type="protein sequence ID" value="KAK7753609.1"/>
    <property type="molecule type" value="Genomic_DNA"/>
</dbReference>
<feature type="compositionally biased region" description="Polar residues" evidence="1">
    <location>
        <begin position="65"/>
        <end position="85"/>
    </location>
</feature>
<feature type="compositionally biased region" description="Basic and acidic residues" evidence="1">
    <location>
        <begin position="47"/>
        <end position="57"/>
    </location>
</feature>
<feature type="region of interest" description="Disordered" evidence="1">
    <location>
        <begin position="549"/>
        <end position="570"/>
    </location>
</feature>
<feature type="region of interest" description="Disordered" evidence="1">
    <location>
        <begin position="632"/>
        <end position="654"/>
    </location>
</feature>
<evidence type="ECO:0000256" key="1">
    <source>
        <dbReference type="SAM" id="MobiDB-lite"/>
    </source>
</evidence>
<accession>A0AAN9UQU2</accession>
<dbReference type="Proteomes" id="UP001320420">
    <property type="component" value="Unassembled WGS sequence"/>
</dbReference>
<proteinExistence type="predicted"/>
<keyword evidence="4" id="KW-1185">Reference proteome</keyword>
<evidence type="ECO:0000313" key="3">
    <source>
        <dbReference type="EMBL" id="KAK7753609.1"/>
    </source>
</evidence>
<dbReference type="PANTHER" id="PTHR42078:SF1">
    <property type="entry name" value="GLUCAN 1, 4-ALPHA-GLUCOSIDASE"/>
    <property type="match status" value="1"/>
</dbReference>
<dbReference type="InterPro" id="IPR056722">
    <property type="entry name" value="DUF7820"/>
</dbReference>
<dbReference type="PANTHER" id="PTHR42078">
    <property type="entry name" value="GLUCAN 1, 4-ALPHA-GLUCOSIDASE"/>
    <property type="match status" value="1"/>
</dbReference>
<dbReference type="Pfam" id="PF25130">
    <property type="entry name" value="DUF7820"/>
    <property type="match status" value="1"/>
</dbReference>
<evidence type="ECO:0000259" key="2">
    <source>
        <dbReference type="Pfam" id="PF25130"/>
    </source>
</evidence>
<dbReference type="AlphaFoldDB" id="A0AAN9UQU2"/>
<name>A0AAN9UQU2_9PEZI</name>
<gene>
    <name evidence="3" type="ORF">SLS62_004467</name>
</gene>
<feature type="compositionally biased region" description="Polar residues" evidence="1">
    <location>
        <begin position="642"/>
        <end position="654"/>
    </location>
</feature>
<feature type="compositionally biased region" description="Low complexity" evidence="1">
    <location>
        <begin position="495"/>
        <end position="512"/>
    </location>
</feature>
<evidence type="ECO:0000313" key="4">
    <source>
        <dbReference type="Proteomes" id="UP001320420"/>
    </source>
</evidence>
<organism evidence="3 4">
    <name type="scientific">Diatrype stigma</name>
    <dbReference type="NCBI Taxonomy" id="117547"/>
    <lineage>
        <taxon>Eukaryota</taxon>
        <taxon>Fungi</taxon>
        <taxon>Dikarya</taxon>
        <taxon>Ascomycota</taxon>
        <taxon>Pezizomycotina</taxon>
        <taxon>Sordariomycetes</taxon>
        <taxon>Xylariomycetidae</taxon>
        <taxon>Xylariales</taxon>
        <taxon>Diatrypaceae</taxon>
        <taxon>Diatrype</taxon>
    </lineage>
</organism>
<sequence length="665" mass="72918">MGISDGFRPPDVAQNHAYNAPTPLDYEPPTFRSPPRPSSVTKRNRRRESLTLRHDGDQPPVHVASDNTPSRMASVSETTRFSTAESIGDDNLPGPSHPYDMYPQNVRLARTASLATTSTVPISERSYAGPRGPTHPYGMYPQTMVPEVEEGRTENAIPVGFPGAVDNYQRRLGPEGEDAADLIGPDGHMEQLPPYTRYPEEAYHRKALGIPPPQPAPTETMRSTPGEGSIPPGAGGLGLATRDPEFASTDNLAVANSPLSRQSVRSFTSEASHHDINTAALSVGRTSTAAVTFTYDFQPLSTLPPDLPALAEGTYDMPLMLQRSPDTCFDDTTQAGAWNCNILFADLSLNVSPRPGEPDTSSYSFEFQYDDSRTLDAGVYSYGMQPPSASSPLRLRLVEDSLEPDRGPAWSFQTLYNKTVIVPEEYLTADNQNGSGSSDGSSSKKKIRNEFMFGDDIHRKGVAKPGDKPWVCYWESTLLETFIYANQNNSFERVNTASGSSTSSYPNPSAPTLSPTDVIDKRRPNQPRDMLHGFPPHFEEELGPWMSAPSSISIAPTPTTASAATSTSDVFDNWPTPSKFSQVYPRVIKIMERRIPGFASVDPWCRQFQILDDGTVSPITDQNGHEVHVNIRETEDDEDLNSEYSDTGSNSSDNMSDCGCLWWLT</sequence>
<comment type="caution">
    <text evidence="3">The sequence shown here is derived from an EMBL/GenBank/DDBJ whole genome shotgun (WGS) entry which is preliminary data.</text>
</comment>
<feature type="region of interest" description="Disordered" evidence="1">
    <location>
        <begin position="1"/>
        <end position="95"/>
    </location>
</feature>
<protein>
    <recommendedName>
        <fullName evidence="2">DUF7820 domain-containing protein</fullName>
    </recommendedName>
</protein>
<feature type="domain" description="DUF7820" evidence="2">
    <location>
        <begin position="291"/>
        <end position="663"/>
    </location>
</feature>
<reference evidence="3 4" key="1">
    <citation type="submission" date="2024-02" db="EMBL/GenBank/DDBJ databases">
        <title>De novo assembly and annotation of 12 fungi associated with fruit tree decline syndrome in Ontario, Canada.</title>
        <authorList>
            <person name="Sulman M."/>
            <person name="Ellouze W."/>
            <person name="Ilyukhin E."/>
        </authorList>
    </citation>
    <scope>NUCLEOTIDE SEQUENCE [LARGE SCALE GENOMIC DNA]</scope>
    <source>
        <strain evidence="3 4">M11/M66-122</strain>
    </source>
</reference>
<feature type="compositionally biased region" description="Low complexity" evidence="1">
    <location>
        <begin position="549"/>
        <end position="568"/>
    </location>
</feature>
<feature type="region of interest" description="Disordered" evidence="1">
    <location>
        <begin position="495"/>
        <end position="536"/>
    </location>
</feature>